<protein>
    <submittedName>
        <fullName evidence="1">Uncharacterized protein</fullName>
    </submittedName>
</protein>
<reference evidence="1" key="1">
    <citation type="journal article" date="2020" name="Nature">
        <title>Giant virus diversity and host interactions through global metagenomics.</title>
        <authorList>
            <person name="Schulz F."/>
            <person name="Roux S."/>
            <person name="Paez-Espino D."/>
            <person name="Jungbluth S."/>
            <person name="Walsh D.A."/>
            <person name="Denef V.J."/>
            <person name="McMahon K.D."/>
            <person name="Konstantinidis K.T."/>
            <person name="Eloe-Fadrosh E.A."/>
            <person name="Kyrpides N.C."/>
            <person name="Woyke T."/>
        </authorList>
    </citation>
    <scope>NUCLEOTIDE SEQUENCE</scope>
    <source>
        <strain evidence="1">GVMAG-M-3300020727-4</strain>
    </source>
</reference>
<dbReference type="AlphaFoldDB" id="A0A6C0CFQ6"/>
<accession>A0A6C0CFQ6</accession>
<sequence>MFNDSQIKQLLNLIKVKCIALKLKRIKTKAK</sequence>
<organism evidence="1">
    <name type="scientific">viral metagenome</name>
    <dbReference type="NCBI Taxonomy" id="1070528"/>
    <lineage>
        <taxon>unclassified sequences</taxon>
        <taxon>metagenomes</taxon>
        <taxon>organismal metagenomes</taxon>
    </lineage>
</organism>
<evidence type="ECO:0000313" key="1">
    <source>
        <dbReference type="EMBL" id="QHT03117.1"/>
    </source>
</evidence>
<name>A0A6C0CFQ6_9ZZZZ</name>
<proteinExistence type="predicted"/>
<dbReference type="EMBL" id="MN739405">
    <property type="protein sequence ID" value="QHT03117.1"/>
    <property type="molecule type" value="Genomic_DNA"/>
</dbReference>